<evidence type="ECO:0000313" key="7">
    <source>
        <dbReference type="EMBL" id="SCM71771.1"/>
    </source>
</evidence>
<dbReference type="Pfam" id="PF00348">
    <property type="entry name" value="polyprenyl_synt"/>
    <property type="match status" value="1"/>
</dbReference>
<evidence type="ECO:0000256" key="4">
    <source>
        <dbReference type="ARBA" id="ARBA00022723"/>
    </source>
</evidence>
<evidence type="ECO:0000256" key="2">
    <source>
        <dbReference type="ARBA" id="ARBA00006706"/>
    </source>
</evidence>
<dbReference type="GO" id="GO:0046872">
    <property type="term" value="F:metal ion binding"/>
    <property type="evidence" value="ECO:0007669"/>
    <property type="project" value="UniProtKB-KW"/>
</dbReference>
<evidence type="ECO:0000256" key="3">
    <source>
        <dbReference type="ARBA" id="ARBA00022679"/>
    </source>
</evidence>
<dbReference type="SFLD" id="SFLDG01017">
    <property type="entry name" value="Polyprenyl_Transferase_Like"/>
    <property type="match status" value="1"/>
</dbReference>
<keyword evidence="4" id="KW-0479">Metal-binding</keyword>
<dbReference type="PANTHER" id="PTHR12001:SF69">
    <property type="entry name" value="ALL TRANS-POLYPRENYL-DIPHOSPHATE SYNTHASE PDSS1"/>
    <property type="match status" value="1"/>
</dbReference>
<keyword evidence="3 6" id="KW-0808">Transferase</keyword>
<dbReference type="GO" id="GO:0004659">
    <property type="term" value="F:prenyltransferase activity"/>
    <property type="evidence" value="ECO:0007669"/>
    <property type="project" value="InterPro"/>
</dbReference>
<reference evidence="7" key="1">
    <citation type="submission" date="2016-08" db="EMBL/GenBank/DDBJ databases">
        <authorList>
            <person name="Seilhamer J.J."/>
        </authorList>
    </citation>
    <scope>NUCLEOTIDE SEQUENCE</scope>
    <source>
        <strain evidence="7">86-1</strain>
    </source>
</reference>
<sequence>MIQLKARLALELPAINRALDKAVDTLPEPVRPITRHIFQAGGKRLRPLLTVLTARLLGNGNEDIVDLAVTLEMLHAATLLHDDVLDNAVSRRGKPAAHTLYNVSSVILAGDALLAGANALVAQRGDPRLSRCFSEATSRTAAGEILEIAAQGRVDTSADQYEEMVRGKTAWLIRAACEMGALAAGADVAAVAAAATYGENLGMAFQMVDDALDFAPESATGKPTGGDVREGKLTPPLRLYRESLNAADRKSFDAAFSSLSMTEADAEAIALRIREAGFDAAVRKQADTFLDAARRALDSLPDKPERKVMYYMADYVRDRKK</sequence>
<gene>
    <name evidence="7" type="ORF">KL86DES1_20191</name>
</gene>
<dbReference type="PANTHER" id="PTHR12001">
    <property type="entry name" value="GERANYLGERANYL PYROPHOSPHATE SYNTHASE"/>
    <property type="match status" value="1"/>
</dbReference>
<evidence type="ECO:0000256" key="6">
    <source>
        <dbReference type="RuleBase" id="RU004466"/>
    </source>
</evidence>
<keyword evidence="5" id="KW-0460">Magnesium</keyword>
<dbReference type="RefSeq" id="WP_179979906.1">
    <property type="nucleotide sequence ID" value="NZ_LT608333.1"/>
</dbReference>
<dbReference type="InterPro" id="IPR008949">
    <property type="entry name" value="Isoprenoid_synthase_dom_sf"/>
</dbReference>
<protein>
    <submittedName>
        <fullName evidence="7">Polyprenyl synthetase</fullName>
    </submittedName>
</protein>
<comment type="similarity">
    <text evidence="2 6">Belongs to the FPP/GGPP synthase family.</text>
</comment>
<evidence type="ECO:0000256" key="5">
    <source>
        <dbReference type="ARBA" id="ARBA00022842"/>
    </source>
</evidence>
<dbReference type="AlphaFoldDB" id="A0A212L2J1"/>
<evidence type="ECO:0000256" key="1">
    <source>
        <dbReference type="ARBA" id="ARBA00001946"/>
    </source>
</evidence>
<dbReference type="GO" id="GO:0008299">
    <property type="term" value="P:isoprenoid biosynthetic process"/>
    <property type="evidence" value="ECO:0007669"/>
    <property type="project" value="InterPro"/>
</dbReference>
<dbReference type="Gene3D" id="1.10.600.10">
    <property type="entry name" value="Farnesyl Diphosphate Synthase"/>
    <property type="match status" value="1"/>
</dbReference>
<comment type="cofactor">
    <cofactor evidence="1">
        <name>Mg(2+)</name>
        <dbReference type="ChEBI" id="CHEBI:18420"/>
    </cofactor>
</comment>
<dbReference type="InterPro" id="IPR000092">
    <property type="entry name" value="Polyprenyl_synt"/>
</dbReference>
<dbReference type="CDD" id="cd00685">
    <property type="entry name" value="Trans_IPPS_HT"/>
    <property type="match status" value="1"/>
</dbReference>
<dbReference type="PROSITE" id="PS00723">
    <property type="entry name" value="POLYPRENYL_SYNTHASE_1"/>
    <property type="match status" value="1"/>
</dbReference>
<dbReference type="SFLD" id="SFLDS00005">
    <property type="entry name" value="Isoprenoid_Synthase_Type_I"/>
    <property type="match status" value="1"/>
</dbReference>
<dbReference type="EMBL" id="FMJC01000002">
    <property type="protein sequence ID" value="SCM71771.1"/>
    <property type="molecule type" value="Genomic_DNA"/>
</dbReference>
<organism evidence="7">
    <name type="scientific">uncultured Desulfovibrio sp</name>
    <dbReference type="NCBI Taxonomy" id="167968"/>
    <lineage>
        <taxon>Bacteria</taxon>
        <taxon>Pseudomonadati</taxon>
        <taxon>Thermodesulfobacteriota</taxon>
        <taxon>Desulfovibrionia</taxon>
        <taxon>Desulfovibrionales</taxon>
        <taxon>Desulfovibrionaceae</taxon>
        <taxon>Desulfovibrio</taxon>
        <taxon>environmental samples</taxon>
    </lineage>
</organism>
<proteinExistence type="inferred from homology"/>
<name>A0A212L2J1_9BACT</name>
<dbReference type="InterPro" id="IPR033749">
    <property type="entry name" value="Polyprenyl_synt_CS"/>
</dbReference>
<dbReference type="SUPFAM" id="SSF48576">
    <property type="entry name" value="Terpenoid synthases"/>
    <property type="match status" value="1"/>
</dbReference>
<accession>A0A212L2J1</accession>